<dbReference type="OrthoDB" id="1626478at2759"/>
<keyword evidence="3" id="KW-0568">Pathogenesis-related protein</keyword>
<dbReference type="GO" id="GO:0009738">
    <property type="term" value="P:abscisic acid-activated signaling pathway"/>
    <property type="evidence" value="ECO:0007669"/>
    <property type="project" value="InterPro"/>
</dbReference>
<proteinExistence type="inferred from homology"/>
<dbReference type="GO" id="GO:0005737">
    <property type="term" value="C:cytoplasm"/>
    <property type="evidence" value="ECO:0007669"/>
    <property type="project" value="TreeGrafter"/>
</dbReference>
<dbReference type="GO" id="GO:0004864">
    <property type="term" value="F:protein phosphatase inhibitor activity"/>
    <property type="evidence" value="ECO:0007669"/>
    <property type="project" value="InterPro"/>
</dbReference>
<dbReference type="GO" id="GO:0010427">
    <property type="term" value="F:abscisic acid binding"/>
    <property type="evidence" value="ECO:0007669"/>
    <property type="project" value="InterPro"/>
</dbReference>
<dbReference type="AlphaFoldDB" id="A0A9Q0JL57"/>
<organism evidence="5 6">
    <name type="scientific">Turnera subulata</name>
    <dbReference type="NCBI Taxonomy" id="218843"/>
    <lineage>
        <taxon>Eukaryota</taxon>
        <taxon>Viridiplantae</taxon>
        <taxon>Streptophyta</taxon>
        <taxon>Embryophyta</taxon>
        <taxon>Tracheophyta</taxon>
        <taxon>Spermatophyta</taxon>
        <taxon>Magnoliopsida</taxon>
        <taxon>eudicotyledons</taxon>
        <taxon>Gunneridae</taxon>
        <taxon>Pentapetalae</taxon>
        <taxon>rosids</taxon>
        <taxon>fabids</taxon>
        <taxon>Malpighiales</taxon>
        <taxon>Passifloraceae</taxon>
        <taxon>Turnera</taxon>
    </lineage>
</organism>
<evidence type="ECO:0000256" key="1">
    <source>
        <dbReference type="ARBA" id="ARBA00009744"/>
    </source>
</evidence>
<dbReference type="GO" id="GO:0038023">
    <property type="term" value="F:signaling receptor activity"/>
    <property type="evidence" value="ECO:0007669"/>
    <property type="project" value="InterPro"/>
</dbReference>
<dbReference type="Pfam" id="PF00407">
    <property type="entry name" value="Bet_v_1"/>
    <property type="match status" value="1"/>
</dbReference>
<keyword evidence="6" id="KW-1185">Reference proteome</keyword>
<dbReference type="PANTHER" id="PTHR31213:SF17">
    <property type="entry name" value="MAJOR ALLERGEN PRU AR 1-LIKE"/>
    <property type="match status" value="1"/>
</dbReference>
<dbReference type="PANTHER" id="PTHR31213">
    <property type="entry name" value="OS08G0374000 PROTEIN-RELATED"/>
    <property type="match status" value="1"/>
</dbReference>
<dbReference type="PRINTS" id="PR00634">
    <property type="entry name" value="BETALLERGEN"/>
</dbReference>
<dbReference type="GO" id="GO:0006952">
    <property type="term" value="P:defense response"/>
    <property type="evidence" value="ECO:0007669"/>
    <property type="project" value="UniProtKB-KW"/>
</dbReference>
<dbReference type="InterPro" id="IPR050279">
    <property type="entry name" value="Plant_def-hormone_signal"/>
</dbReference>
<comment type="similarity">
    <text evidence="1">Belongs to the BetVI family.</text>
</comment>
<sequence>MGVFTITEEFTSPLPAKRIFSAFMLDIDNLLPKVAPIKSVEIIQGNGGPGTIKKITFADGKLQSLVLFYKINSCKYLKHRVDVEDKDSLKYKYTVTEGDALADGIEAVGHEVTFQDEPNGGCKGTHVSNFYPKAGVEIKEEQAKADNAKAIALFKAVEAYLIANPQAYA</sequence>
<dbReference type="CDD" id="cd07816">
    <property type="entry name" value="Bet_v1-like"/>
    <property type="match status" value="1"/>
</dbReference>
<dbReference type="EMBL" id="JAKUCV010001823">
    <property type="protein sequence ID" value="KAJ4844982.1"/>
    <property type="molecule type" value="Genomic_DNA"/>
</dbReference>
<reference evidence="5" key="2">
    <citation type="journal article" date="2023" name="Plants (Basel)">
        <title>Annotation of the Turnera subulata (Passifloraceae) Draft Genome Reveals the S-Locus Evolved after the Divergence of Turneroideae from Passifloroideae in a Stepwise Manner.</title>
        <authorList>
            <person name="Henning P.M."/>
            <person name="Roalson E.H."/>
            <person name="Mir W."/>
            <person name="McCubbin A.G."/>
            <person name="Shore J.S."/>
        </authorList>
    </citation>
    <scope>NUCLEOTIDE SEQUENCE</scope>
    <source>
        <strain evidence="5">F60SS</strain>
    </source>
</reference>
<evidence type="ECO:0000256" key="3">
    <source>
        <dbReference type="ARBA" id="ARBA00023265"/>
    </source>
</evidence>
<dbReference type="SUPFAM" id="SSF55961">
    <property type="entry name" value="Bet v1-like"/>
    <property type="match status" value="1"/>
</dbReference>
<evidence type="ECO:0000256" key="2">
    <source>
        <dbReference type="ARBA" id="ARBA00022821"/>
    </source>
</evidence>
<dbReference type="InterPro" id="IPR024949">
    <property type="entry name" value="Bet_v_I_allergen"/>
</dbReference>
<dbReference type="FunFam" id="3.30.530.20:FF:000007">
    <property type="entry name" value="Major pollen allergen Bet v 1-A"/>
    <property type="match status" value="1"/>
</dbReference>
<evidence type="ECO:0000259" key="4">
    <source>
        <dbReference type="Pfam" id="PF00407"/>
    </source>
</evidence>
<dbReference type="InterPro" id="IPR023393">
    <property type="entry name" value="START-like_dom_sf"/>
</dbReference>
<evidence type="ECO:0000313" key="6">
    <source>
        <dbReference type="Proteomes" id="UP001141552"/>
    </source>
</evidence>
<feature type="domain" description="Bet v I/Major latex protein" evidence="4">
    <location>
        <begin position="1"/>
        <end position="163"/>
    </location>
</feature>
<reference evidence="5" key="1">
    <citation type="submission" date="2022-02" db="EMBL/GenBank/DDBJ databases">
        <authorList>
            <person name="Henning P.M."/>
            <person name="McCubbin A.G."/>
            <person name="Shore J.S."/>
        </authorList>
    </citation>
    <scope>NUCLEOTIDE SEQUENCE</scope>
    <source>
        <strain evidence="5">F60SS</strain>
        <tissue evidence="5">Leaves</tissue>
    </source>
</reference>
<dbReference type="InterPro" id="IPR000916">
    <property type="entry name" value="Bet_v_I/MLP"/>
</dbReference>
<name>A0A9Q0JL57_9ROSI</name>
<dbReference type="GO" id="GO:0005634">
    <property type="term" value="C:nucleus"/>
    <property type="evidence" value="ECO:0007669"/>
    <property type="project" value="TreeGrafter"/>
</dbReference>
<evidence type="ECO:0000313" key="5">
    <source>
        <dbReference type="EMBL" id="KAJ4844982.1"/>
    </source>
</evidence>
<accession>A0A9Q0JL57</accession>
<dbReference type="Proteomes" id="UP001141552">
    <property type="component" value="Unassembled WGS sequence"/>
</dbReference>
<comment type="caution">
    <text evidence="5">The sequence shown here is derived from an EMBL/GenBank/DDBJ whole genome shotgun (WGS) entry which is preliminary data.</text>
</comment>
<keyword evidence="2" id="KW-0611">Plant defense</keyword>
<protein>
    <recommendedName>
        <fullName evidence="4">Bet v I/Major latex protein domain-containing protein</fullName>
    </recommendedName>
</protein>
<dbReference type="Gene3D" id="3.30.530.20">
    <property type="match status" value="1"/>
</dbReference>
<gene>
    <name evidence="5" type="ORF">Tsubulata_011717</name>
</gene>